<feature type="compositionally biased region" description="Low complexity" evidence="2">
    <location>
        <begin position="7"/>
        <end position="16"/>
    </location>
</feature>
<dbReference type="AlphaFoldDB" id="A0A830HB23"/>
<keyword evidence="4" id="KW-1185">Reference proteome</keyword>
<feature type="region of interest" description="Disordered" evidence="2">
    <location>
        <begin position="1"/>
        <end position="45"/>
    </location>
</feature>
<feature type="compositionally biased region" description="Polar residues" evidence="2">
    <location>
        <begin position="498"/>
        <end position="517"/>
    </location>
</feature>
<feature type="region of interest" description="Disordered" evidence="2">
    <location>
        <begin position="346"/>
        <end position="447"/>
    </location>
</feature>
<evidence type="ECO:0000256" key="2">
    <source>
        <dbReference type="SAM" id="MobiDB-lite"/>
    </source>
</evidence>
<feature type="compositionally biased region" description="Polar residues" evidence="2">
    <location>
        <begin position="409"/>
        <end position="424"/>
    </location>
</feature>
<keyword evidence="1" id="KW-0175">Coiled coil</keyword>
<organism evidence="3 4">
    <name type="scientific">Pycnococcus provasolii</name>
    <dbReference type="NCBI Taxonomy" id="41880"/>
    <lineage>
        <taxon>Eukaryota</taxon>
        <taxon>Viridiplantae</taxon>
        <taxon>Chlorophyta</taxon>
        <taxon>Pseudoscourfieldiophyceae</taxon>
        <taxon>Pseudoscourfieldiales</taxon>
        <taxon>Pycnococcaceae</taxon>
        <taxon>Pycnococcus</taxon>
    </lineage>
</organism>
<feature type="compositionally biased region" description="Polar residues" evidence="2">
    <location>
        <begin position="652"/>
        <end position="669"/>
    </location>
</feature>
<feature type="region of interest" description="Disordered" evidence="2">
    <location>
        <begin position="649"/>
        <end position="669"/>
    </location>
</feature>
<feature type="compositionally biased region" description="Low complexity" evidence="2">
    <location>
        <begin position="358"/>
        <end position="378"/>
    </location>
</feature>
<accession>A0A830HB23</accession>
<name>A0A830HB23_9CHLO</name>
<feature type="compositionally biased region" description="Polar residues" evidence="2">
    <location>
        <begin position="379"/>
        <end position="401"/>
    </location>
</feature>
<feature type="region of interest" description="Disordered" evidence="2">
    <location>
        <begin position="498"/>
        <end position="543"/>
    </location>
</feature>
<proteinExistence type="predicted"/>
<dbReference type="Proteomes" id="UP000660262">
    <property type="component" value="Unassembled WGS sequence"/>
</dbReference>
<feature type="compositionally biased region" description="Acidic residues" evidence="2">
    <location>
        <begin position="520"/>
        <end position="529"/>
    </location>
</feature>
<evidence type="ECO:0000313" key="4">
    <source>
        <dbReference type="Proteomes" id="UP000660262"/>
    </source>
</evidence>
<dbReference type="EMBL" id="BNJQ01000003">
    <property type="protein sequence ID" value="GHP02277.1"/>
    <property type="molecule type" value="Genomic_DNA"/>
</dbReference>
<comment type="caution">
    <text evidence="3">The sequence shown here is derived from an EMBL/GenBank/DDBJ whole genome shotgun (WGS) entry which is preliminary data.</text>
</comment>
<sequence length="669" mass="74243">MSSSSEQQQQQQQQQQRRLRRDGDLNNDNSSAGSSRPFTDFSLPPSSITNSLPGLAKSKAAVHFRQRESLMVFMIWKENWESIKAERMRIQAAYMRMTRSAMGKAFKRWREMLDETQEQREIAQRALQRMRNLAMSRAFVNWRQNARALKKNREARIAESQVAQAHQRVLLPMLELIEKGCTDLAAAGKTVKNRSHYSETQKETWSLISSLRHLVDLAEKRSVQRDPKLASVKVRQQIRHSPYHASEVVLDHLERMQREVVSLRQRCISLAARETLAAKSLQEERTRLANEMRHQLAQALQNGARKMEARLQQGVYAASHLPIDMYFGDSMEDIANSLLSENSPPSNFAVGGDMESRPTTTMSYASSSMPPMSKAFSSTSMRPNSTSRPSTSAISRRSSVESMPDGHRPSTSSIVGFTSASTESGVEASIPSSIPMPPSTAPAGARRPRYGVSLRKSMPNMPVDDSVENSYMIVKSQSGRISDGGAVAEAAVRRSTPASLFSGSSAQRSTWWSQANRSEGEDDDDDDTENAPQREAWERPVDPMVDINVPRRTRGAMHSNGPVGLRARTAAVSPRMPLHAHDPAYYTRPPAAGLLPEDLGITGGPPPVNLPKNQSEVTVRAHDKLIATPPPQERGGVKEVGKHMRMSFGSDAVNQGLMQHTIPGSSQQQ</sequence>
<evidence type="ECO:0000256" key="1">
    <source>
        <dbReference type="SAM" id="Coils"/>
    </source>
</evidence>
<evidence type="ECO:0000313" key="3">
    <source>
        <dbReference type="EMBL" id="GHP02277.1"/>
    </source>
</evidence>
<reference evidence="3" key="1">
    <citation type="submission" date="2020-10" db="EMBL/GenBank/DDBJ databases">
        <title>Unveiling of a novel bifunctional photoreceptor, Dualchrome1, isolated from a cosmopolitan green alga.</title>
        <authorList>
            <person name="Suzuki S."/>
            <person name="Kawachi M."/>
        </authorList>
    </citation>
    <scope>NUCLEOTIDE SEQUENCE</scope>
    <source>
        <strain evidence="3">NIES 2893</strain>
    </source>
</reference>
<protein>
    <submittedName>
        <fullName evidence="3">Uncharacterized protein</fullName>
    </submittedName>
</protein>
<gene>
    <name evidence="3" type="ORF">PPROV_000103400</name>
</gene>
<feature type="coiled-coil region" evidence="1">
    <location>
        <begin position="253"/>
        <end position="298"/>
    </location>
</feature>
<feature type="coiled-coil region" evidence="1">
    <location>
        <begin position="106"/>
        <end position="133"/>
    </location>
</feature>